<reference evidence="8 9" key="1">
    <citation type="submission" date="2015-12" db="EMBL/GenBank/DDBJ databases">
        <title>Dictyostelia acquired genes for synthesis and detection of signals that induce cell-type specialization by lateral gene transfer from prokaryotes.</title>
        <authorList>
            <person name="Gloeckner G."/>
            <person name="Schaap P."/>
        </authorList>
    </citation>
    <scope>NUCLEOTIDE SEQUENCE [LARGE SCALE GENOMIC DNA]</scope>
    <source>
        <strain evidence="8 9">TK</strain>
    </source>
</reference>
<comment type="caution">
    <text evidence="8">The sequence shown here is derived from an EMBL/GenBank/DDBJ whole genome shotgun (WGS) entry which is preliminary data.</text>
</comment>
<keyword evidence="3 7" id="KW-1133">Transmembrane helix</keyword>
<dbReference type="Pfam" id="PF09446">
    <property type="entry name" value="VMA21"/>
    <property type="match status" value="1"/>
</dbReference>
<evidence type="ECO:0000313" key="8">
    <source>
        <dbReference type="EMBL" id="KYR00642.1"/>
    </source>
</evidence>
<name>A0A152A301_TIELA</name>
<evidence type="ECO:0000256" key="4">
    <source>
        <dbReference type="ARBA" id="ARBA00023136"/>
    </source>
</evidence>
<evidence type="ECO:0000256" key="2">
    <source>
        <dbReference type="ARBA" id="ARBA00022824"/>
    </source>
</evidence>
<evidence type="ECO:0000256" key="5">
    <source>
        <dbReference type="ARBA" id="ARBA00023329"/>
    </source>
</evidence>
<dbReference type="GO" id="GO:0031410">
    <property type="term" value="C:cytoplasmic vesicle"/>
    <property type="evidence" value="ECO:0007669"/>
    <property type="project" value="UniProtKB-KW"/>
</dbReference>
<accession>A0A152A301</accession>
<dbReference type="Proteomes" id="UP000076078">
    <property type="component" value="Unassembled WGS sequence"/>
</dbReference>
<feature type="compositionally biased region" description="Basic and acidic residues" evidence="6">
    <location>
        <begin position="31"/>
        <end position="41"/>
    </location>
</feature>
<dbReference type="InParanoid" id="A0A152A301"/>
<keyword evidence="2" id="KW-0256">Endoplasmic reticulum</keyword>
<gene>
    <name evidence="8" type="ORF">DLAC_02671</name>
</gene>
<feature type="transmembrane region" description="Helical" evidence="7">
    <location>
        <begin position="177"/>
        <end position="199"/>
    </location>
</feature>
<evidence type="ECO:0000313" key="9">
    <source>
        <dbReference type="Proteomes" id="UP000076078"/>
    </source>
</evidence>
<keyword evidence="9" id="KW-1185">Reference proteome</keyword>
<feature type="compositionally biased region" description="Low complexity" evidence="6">
    <location>
        <begin position="134"/>
        <end position="151"/>
    </location>
</feature>
<proteinExistence type="predicted"/>
<dbReference type="InterPro" id="IPR019013">
    <property type="entry name" value="Vma21"/>
</dbReference>
<dbReference type="EMBL" id="LODT01000013">
    <property type="protein sequence ID" value="KYR00642.1"/>
    <property type="molecule type" value="Genomic_DNA"/>
</dbReference>
<feature type="compositionally biased region" description="Basic and acidic residues" evidence="6">
    <location>
        <begin position="63"/>
        <end position="76"/>
    </location>
</feature>
<keyword evidence="5" id="KW-0968">Cytoplasmic vesicle</keyword>
<protein>
    <submittedName>
        <fullName evidence="8">Uncharacterized protein</fullName>
    </submittedName>
</protein>
<keyword evidence="1 7" id="KW-0812">Transmembrane</keyword>
<evidence type="ECO:0000256" key="6">
    <source>
        <dbReference type="SAM" id="MobiDB-lite"/>
    </source>
</evidence>
<feature type="compositionally biased region" description="Basic residues" evidence="6">
    <location>
        <begin position="106"/>
        <end position="116"/>
    </location>
</feature>
<organism evidence="8 9">
    <name type="scientific">Tieghemostelium lacteum</name>
    <name type="common">Slime mold</name>
    <name type="synonym">Dictyostelium lacteum</name>
    <dbReference type="NCBI Taxonomy" id="361077"/>
    <lineage>
        <taxon>Eukaryota</taxon>
        <taxon>Amoebozoa</taxon>
        <taxon>Evosea</taxon>
        <taxon>Eumycetozoa</taxon>
        <taxon>Dictyostelia</taxon>
        <taxon>Dictyosteliales</taxon>
        <taxon>Raperosteliaceae</taxon>
        <taxon>Tieghemostelium</taxon>
    </lineage>
</organism>
<evidence type="ECO:0000256" key="7">
    <source>
        <dbReference type="SAM" id="Phobius"/>
    </source>
</evidence>
<feature type="region of interest" description="Disordered" evidence="6">
    <location>
        <begin position="31"/>
        <end position="155"/>
    </location>
</feature>
<dbReference type="GO" id="GO:0070072">
    <property type="term" value="P:vacuolar proton-transporting V-type ATPase complex assembly"/>
    <property type="evidence" value="ECO:0007669"/>
    <property type="project" value="InterPro"/>
</dbReference>
<keyword evidence="4 7" id="KW-0472">Membrane</keyword>
<dbReference type="AlphaFoldDB" id="A0A152A301"/>
<feature type="transmembrane region" description="Helical" evidence="7">
    <location>
        <begin position="219"/>
        <end position="239"/>
    </location>
</feature>
<evidence type="ECO:0000256" key="1">
    <source>
        <dbReference type="ARBA" id="ARBA00022692"/>
    </source>
</evidence>
<evidence type="ECO:0000256" key="3">
    <source>
        <dbReference type="ARBA" id="ARBA00022989"/>
    </source>
</evidence>
<sequence>MARSSGGTPKKPTTKEEFKELVRENSIQKINHELQEDKARESVIVNQKESGKIPTRSSTASEMQKKLTELEKEGQVRKRKPSTKKDKKTDDSDVTFDQDTITEKTTKKKTTPKKKYNTQAQNSDTETEEENYDSDTSSSSSISTTQKSDSSIGSPLIGTKKYSEKEMLIIQQENRVVMIKFILFTILMFTVPFLTYYLFYDYGADYFGINRDDRVVYGGVLSVFSLLAVMASYSIMAYYEK</sequence>
<dbReference type="OrthoDB" id="20787at2759"/>